<keyword evidence="4 5" id="KW-0472">Membrane</keyword>
<accession>A0A7S3IWZ2</accession>
<gene>
    <name evidence="7" type="ORF">SINC0208_LOCUS15851</name>
</gene>
<dbReference type="EMBL" id="HBIH01039200">
    <property type="protein sequence ID" value="CAE0335212.1"/>
    <property type="molecule type" value="Transcribed_RNA"/>
</dbReference>
<dbReference type="Pfam" id="PF01490">
    <property type="entry name" value="Aa_trans"/>
    <property type="match status" value="1"/>
</dbReference>
<dbReference type="AlphaFoldDB" id="A0A7S3IWZ2"/>
<evidence type="ECO:0000256" key="5">
    <source>
        <dbReference type="SAM" id="Phobius"/>
    </source>
</evidence>
<evidence type="ECO:0000256" key="3">
    <source>
        <dbReference type="ARBA" id="ARBA00022989"/>
    </source>
</evidence>
<feature type="transmembrane region" description="Helical" evidence="5">
    <location>
        <begin position="408"/>
        <end position="432"/>
    </location>
</feature>
<dbReference type="PANTHER" id="PTHR22950:SF702">
    <property type="entry name" value="AMINO ACID TRANSPORTER PROTEIN"/>
    <property type="match status" value="1"/>
</dbReference>
<evidence type="ECO:0000256" key="4">
    <source>
        <dbReference type="ARBA" id="ARBA00023136"/>
    </source>
</evidence>
<proteinExistence type="predicted"/>
<keyword evidence="3 5" id="KW-1133">Transmembrane helix</keyword>
<dbReference type="InterPro" id="IPR013057">
    <property type="entry name" value="AA_transpt_TM"/>
</dbReference>
<evidence type="ECO:0000259" key="6">
    <source>
        <dbReference type="Pfam" id="PF01490"/>
    </source>
</evidence>
<feature type="transmembrane region" description="Helical" evidence="5">
    <location>
        <begin position="189"/>
        <end position="206"/>
    </location>
</feature>
<dbReference type="GO" id="GO:0015179">
    <property type="term" value="F:L-amino acid transmembrane transporter activity"/>
    <property type="evidence" value="ECO:0007669"/>
    <property type="project" value="TreeGrafter"/>
</dbReference>
<comment type="subcellular location">
    <subcellularLocation>
        <location evidence="1">Membrane</location>
        <topology evidence="1">Multi-pass membrane protein</topology>
    </subcellularLocation>
</comment>
<evidence type="ECO:0000313" key="7">
    <source>
        <dbReference type="EMBL" id="CAE0335212.1"/>
    </source>
</evidence>
<feature type="transmembrane region" description="Helical" evidence="5">
    <location>
        <begin position="297"/>
        <end position="321"/>
    </location>
</feature>
<reference evidence="7" key="1">
    <citation type="submission" date="2021-01" db="EMBL/GenBank/DDBJ databases">
        <authorList>
            <person name="Corre E."/>
            <person name="Pelletier E."/>
            <person name="Niang G."/>
            <person name="Scheremetjew M."/>
            <person name="Finn R."/>
            <person name="Kale V."/>
            <person name="Holt S."/>
            <person name="Cochrane G."/>
            <person name="Meng A."/>
            <person name="Brown T."/>
            <person name="Cohen L."/>
        </authorList>
    </citation>
    <scope>NUCLEOTIDE SEQUENCE</scope>
    <source>
        <strain evidence="7">S3</strain>
    </source>
</reference>
<name>A0A7S3IWZ2_9SPIT</name>
<feature type="transmembrane region" description="Helical" evidence="5">
    <location>
        <begin position="138"/>
        <end position="160"/>
    </location>
</feature>
<dbReference type="PANTHER" id="PTHR22950">
    <property type="entry name" value="AMINO ACID TRANSPORTER"/>
    <property type="match status" value="1"/>
</dbReference>
<feature type="transmembrane region" description="Helical" evidence="5">
    <location>
        <begin position="68"/>
        <end position="88"/>
    </location>
</feature>
<protein>
    <recommendedName>
        <fullName evidence="6">Amino acid transporter transmembrane domain-containing protein</fullName>
    </recommendedName>
</protein>
<feature type="transmembrane region" description="Helical" evidence="5">
    <location>
        <begin position="257"/>
        <end position="276"/>
    </location>
</feature>
<evidence type="ECO:0000256" key="1">
    <source>
        <dbReference type="ARBA" id="ARBA00004141"/>
    </source>
</evidence>
<feature type="transmembrane region" description="Helical" evidence="5">
    <location>
        <begin position="94"/>
        <end position="115"/>
    </location>
</feature>
<keyword evidence="2 5" id="KW-0812">Transmembrane</keyword>
<feature type="transmembrane region" description="Helical" evidence="5">
    <location>
        <begin position="384"/>
        <end position="402"/>
    </location>
</feature>
<feature type="domain" description="Amino acid transporter transmembrane" evidence="6">
    <location>
        <begin position="68"/>
        <end position="460"/>
    </location>
</feature>
<feature type="transmembrane region" description="Helical" evidence="5">
    <location>
        <begin position="444"/>
        <end position="465"/>
    </location>
</feature>
<feature type="transmembrane region" description="Helical" evidence="5">
    <location>
        <begin position="218"/>
        <end position="237"/>
    </location>
</feature>
<evidence type="ECO:0000256" key="2">
    <source>
        <dbReference type="ARBA" id="ARBA00022692"/>
    </source>
</evidence>
<sequence>MTKGDRQQLIAQHNKVNTDSNHEDIFSSEGVDYTSPTTGQKKSRFADVMMSPVRYGQRKFRAGGTSGSIFSLIAATLGSGTLSFAYAVMMNGYVLGPILILVGALLSYYTGMLIVKSSEHTDRTRYEDIALALYGKKVSIFTSILNLVCLIGFTFSYIVYVKKAIPGIIEMYADKDTLPEWIANTPKGNVFWGVAFSFLILFPMSIPRNASALRYSSLLGVLCSMYLSLAVTIVFFTDKDIVPNTKDNFSKMEPFRVSYQGIVNSVPLIIFGYMYQVNIPMIYVELEKRNSKQMAKVVGGGSAVAVLFYVMVGVFGYATFANDPNQLCTKNILEADYQGNNAIQVGNFALLIAVMTASPLVVLPSKDTVEELWYKEKGMTKGQNFIVTLVLVIVNCVMALFIPNIGAAMTLVGSSINPIIGFILPVVFYWKVIKDKPFCSPNKIFGVLTVVIITIVSVLSLINFFQTLGQDDDDIMHCADDL</sequence>
<dbReference type="GO" id="GO:0016020">
    <property type="term" value="C:membrane"/>
    <property type="evidence" value="ECO:0007669"/>
    <property type="project" value="UniProtKB-SubCell"/>
</dbReference>
<feature type="transmembrane region" description="Helical" evidence="5">
    <location>
        <begin position="341"/>
        <end position="363"/>
    </location>
</feature>
<organism evidence="7">
    <name type="scientific">Strombidium inclinatum</name>
    <dbReference type="NCBI Taxonomy" id="197538"/>
    <lineage>
        <taxon>Eukaryota</taxon>
        <taxon>Sar</taxon>
        <taxon>Alveolata</taxon>
        <taxon>Ciliophora</taxon>
        <taxon>Intramacronucleata</taxon>
        <taxon>Spirotrichea</taxon>
        <taxon>Oligotrichia</taxon>
        <taxon>Strombidiidae</taxon>
        <taxon>Strombidium</taxon>
    </lineage>
</organism>